<gene>
    <name evidence="4" type="primary">pseG</name>
    <name evidence="4" type="ORF">F1003_09755</name>
</gene>
<dbReference type="Proteomes" id="UP000447545">
    <property type="component" value="Unassembled WGS sequence"/>
</dbReference>
<dbReference type="GO" id="GO:0016747">
    <property type="term" value="F:acyltransferase activity, transferring groups other than amino-acyl groups"/>
    <property type="evidence" value="ECO:0007669"/>
    <property type="project" value="InterPro"/>
</dbReference>
<dbReference type="RefSeq" id="WP_155089222.1">
    <property type="nucleotide sequence ID" value="NZ_OZ260095.1"/>
</dbReference>
<dbReference type="Gene3D" id="3.40.50.2000">
    <property type="entry name" value="Glycogen Phosphorylase B"/>
    <property type="match status" value="1"/>
</dbReference>
<feature type="binding site" evidence="2">
    <location>
        <position position="152"/>
    </location>
    <ligand>
        <name>substrate</name>
    </ligand>
</feature>
<dbReference type="EC" id="3.6.1.57" evidence="4"/>
<organism evidence="4 5">
    <name type="scientific">Winogradskyella ouciana</name>
    <dbReference type="NCBI Taxonomy" id="2608631"/>
    <lineage>
        <taxon>Bacteria</taxon>
        <taxon>Pseudomonadati</taxon>
        <taxon>Bacteroidota</taxon>
        <taxon>Flavobacteriia</taxon>
        <taxon>Flavobacteriales</taxon>
        <taxon>Flavobacteriaceae</taxon>
        <taxon>Winogradskyella</taxon>
    </lineage>
</organism>
<dbReference type="InterPro" id="IPR020036">
    <property type="entry name" value="PseH"/>
</dbReference>
<dbReference type="InterPro" id="IPR000182">
    <property type="entry name" value="GNAT_dom"/>
</dbReference>
<accession>A0A7K1GH48</accession>
<keyword evidence="5" id="KW-1185">Reference proteome</keyword>
<proteinExistence type="predicted"/>
<evidence type="ECO:0000313" key="5">
    <source>
        <dbReference type="Proteomes" id="UP000447545"/>
    </source>
</evidence>
<comment type="caution">
    <text evidence="4">The sequence shown here is derived from an EMBL/GenBank/DDBJ whole genome shotgun (WGS) entry which is preliminary data.</text>
</comment>
<dbReference type="Pfam" id="PF13302">
    <property type="entry name" value="Acetyltransf_3"/>
    <property type="match status" value="1"/>
</dbReference>
<evidence type="ECO:0000256" key="2">
    <source>
        <dbReference type="PIRSR" id="PIRSR620023-2"/>
    </source>
</evidence>
<dbReference type="PANTHER" id="PTHR43415:SF3">
    <property type="entry name" value="GNAT-FAMILY ACETYLTRANSFERASE"/>
    <property type="match status" value="1"/>
</dbReference>
<dbReference type="EMBL" id="WJYA01000005">
    <property type="protein sequence ID" value="MTE27209.1"/>
    <property type="molecule type" value="Genomic_DNA"/>
</dbReference>
<sequence>MKNKKSIIFRADGNANTGLGHLYRLFSLVETVKNKFDFVFLTKENSTRSVVPTDYNLDFIPMQIKLMEEPEWLSENYNSSEHIIIADGYHFNSTYQRLIKDYGFNLIYIDDLATEHMYADWVINHSPQIRSDDFKAQNYTKFALGMDYAMLRPAFLKAARKPMVLQPIDSVFVNFGGSDVLGLTYKTVSTLIEISAIKSINIILGAAYLDLRLFELKNRYSEKINIHKNLSENELIKVMQSCTFAIVPSSTILFELFCVKIPIFSGYFVDNQKNAFLEFKKSGVVYGEGDFTKLSKEQLRLKLEESILKSNHLDMLEKQEKLLDGQQAQRHLKIIKNTIVMNNIDIELIKVTVDDIELIRSWRNSDEVASYMYTENKISAEDQKNWYKKISTDTTSEYWIINYNGKKLGLASITDINRTLSSCYWAFYLGDTSVRGAGIGGKVEYNVLSYVFEELKLHKLRCEVFTFNDKVISMHEKFGFRREAYYRDHCYKNGAYHDVVGLAMLESEWKILKDKMHAKVYRTN</sequence>
<feature type="binding site" evidence="2">
    <location>
        <position position="255"/>
    </location>
    <ligand>
        <name>substrate</name>
    </ligand>
</feature>
<feature type="domain" description="N-acetyltransferase" evidence="3">
    <location>
        <begin position="346"/>
        <end position="503"/>
    </location>
</feature>
<dbReference type="GO" id="GO:0016787">
    <property type="term" value="F:hydrolase activity"/>
    <property type="evidence" value="ECO:0007669"/>
    <property type="project" value="UniProtKB-KW"/>
</dbReference>
<evidence type="ECO:0000256" key="1">
    <source>
        <dbReference type="PIRSR" id="PIRSR620023-1"/>
    </source>
</evidence>
<dbReference type="Gene3D" id="3.40.630.30">
    <property type="match status" value="1"/>
</dbReference>
<protein>
    <submittedName>
        <fullName evidence="4">UDP-2,4-diacetamido-2,4, 6-trideoxy-beta-L-altropyranose hydrolase</fullName>
        <ecNumber evidence="4">3.6.1.57</ecNumber>
    </submittedName>
</protein>
<dbReference type="NCBIfam" id="TIGR03590">
    <property type="entry name" value="PseG"/>
    <property type="match status" value="1"/>
</dbReference>
<dbReference type="PANTHER" id="PTHR43415">
    <property type="entry name" value="SPERMIDINE N(1)-ACETYLTRANSFERASE"/>
    <property type="match status" value="1"/>
</dbReference>
<dbReference type="InterPro" id="IPR020023">
    <property type="entry name" value="PseG"/>
</dbReference>
<evidence type="ECO:0000259" key="3">
    <source>
        <dbReference type="PROSITE" id="PS51186"/>
    </source>
</evidence>
<name>A0A7K1GH48_9FLAO</name>
<dbReference type="Gene3D" id="3.40.50.11190">
    <property type="match status" value="1"/>
</dbReference>
<dbReference type="AlphaFoldDB" id="A0A7K1GH48"/>
<feature type="active site" description="Proton acceptor" evidence="1">
    <location>
        <position position="21"/>
    </location>
</feature>
<keyword evidence="4" id="KW-0378">Hydrolase</keyword>
<dbReference type="PROSITE" id="PS51186">
    <property type="entry name" value="GNAT"/>
    <property type="match status" value="1"/>
</dbReference>
<dbReference type="InterPro" id="IPR016181">
    <property type="entry name" value="Acyl_CoA_acyltransferase"/>
</dbReference>
<dbReference type="SUPFAM" id="SSF55729">
    <property type="entry name" value="Acyl-CoA N-acyltransferases (Nat)"/>
    <property type="match status" value="1"/>
</dbReference>
<reference evidence="4 5" key="1">
    <citation type="submission" date="2019-11" db="EMBL/GenBank/DDBJ databases">
        <title>Winogradskyella ouciana sp. nov., isolated from the hadal seawater of the Mariana Trench.</title>
        <authorList>
            <person name="Liu R."/>
        </authorList>
    </citation>
    <scope>NUCLEOTIDE SEQUENCE [LARGE SCALE GENOMIC DNA]</scope>
    <source>
        <strain evidence="4 5">ZXX205</strain>
    </source>
</reference>
<dbReference type="NCBIfam" id="TIGR03585">
    <property type="entry name" value="PseH"/>
    <property type="match status" value="1"/>
</dbReference>
<evidence type="ECO:0000313" key="4">
    <source>
        <dbReference type="EMBL" id="MTE27209.1"/>
    </source>
</evidence>